<dbReference type="Pfam" id="PF04885">
    <property type="entry name" value="Stig1"/>
    <property type="match status" value="1"/>
</dbReference>
<dbReference type="STRING" id="4096.A0A1U7VI48"/>
<feature type="signal peptide" evidence="3">
    <location>
        <begin position="1"/>
        <end position="23"/>
    </location>
</feature>
<protein>
    <submittedName>
        <fullName evidence="5">Uncharacterized protein LOC104216261</fullName>
    </submittedName>
</protein>
<dbReference type="InterPro" id="IPR006969">
    <property type="entry name" value="Stig-like"/>
</dbReference>
<dbReference type="eggNOG" id="ENOG502S1NG">
    <property type="taxonomic scope" value="Eukaryota"/>
</dbReference>
<dbReference type="Proteomes" id="UP000189701">
    <property type="component" value="Unplaced"/>
</dbReference>
<dbReference type="PANTHER" id="PTHR33227:SF21">
    <property type="entry name" value="F12F1.21 PROTEIN"/>
    <property type="match status" value="1"/>
</dbReference>
<dbReference type="RefSeq" id="XP_009764581.1">
    <property type="nucleotide sequence ID" value="XM_009766279.1"/>
</dbReference>
<keyword evidence="2 3" id="KW-0732">Signal</keyword>
<evidence type="ECO:0000256" key="2">
    <source>
        <dbReference type="ARBA" id="ARBA00022729"/>
    </source>
</evidence>
<keyword evidence="4" id="KW-1185">Reference proteome</keyword>
<organism evidence="4 5">
    <name type="scientific">Nicotiana sylvestris</name>
    <name type="common">Wood tobacco</name>
    <name type="synonym">South American tobacco</name>
    <dbReference type="NCBI Taxonomy" id="4096"/>
    <lineage>
        <taxon>Eukaryota</taxon>
        <taxon>Viridiplantae</taxon>
        <taxon>Streptophyta</taxon>
        <taxon>Embryophyta</taxon>
        <taxon>Tracheophyta</taxon>
        <taxon>Spermatophyta</taxon>
        <taxon>Magnoliopsida</taxon>
        <taxon>eudicotyledons</taxon>
        <taxon>Gunneridae</taxon>
        <taxon>Pentapetalae</taxon>
        <taxon>asterids</taxon>
        <taxon>lamiids</taxon>
        <taxon>Solanales</taxon>
        <taxon>Solanaceae</taxon>
        <taxon>Nicotianoideae</taxon>
        <taxon>Nicotianeae</taxon>
        <taxon>Nicotiana</taxon>
    </lineage>
</organism>
<name>A0A1U7VI48_NICSY</name>
<proteinExistence type="inferred from homology"/>
<reference evidence="4" key="1">
    <citation type="journal article" date="2013" name="Genome Biol.">
        <title>Reference genomes and transcriptomes of Nicotiana sylvestris and Nicotiana tomentosiformis.</title>
        <authorList>
            <person name="Sierro N."/>
            <person name="Battey J.N."/>
            <person name="Ouadi S."/>
            <person name="Bovet L."/>
            <person name="Goepfert S."/>
            <person name="Bakaher N."/>
            <person name="Peitsch M.C."/>
            <person name="Ivanov N.V."/>
        </authorList>
    </citation>
    <scope>NUCLEOTIDE SEQUENCE [LARGE SCALE GENOMIC DNA]</scope>
</reference>
<accession>A0A1U7VI48</accession>
<evidence type="ECO:0000313" key="4">
    <source>
        <dbReference type="Proteomes" id="UP000189701"/>
    </source>
</evidence>
<sequence>MKSVKVFFCLTMIMALVITASKAFSFNEPNENPTLSFPKFDKFLPQIPSYHHQQQQPSIISQVGSGKGRMHATLPLSWKDRETVYEIQIPSYHHKLKITESTRITCNINPIICWAKGSLGPFCCNKKCVNVLNDKENCGFCGKNCKYNETCCKGQCVNTLFHKRHCGSCNNKCKSDSSCAYGMCSYAN</sequence>
<reference evidence="5" key="2">
    <citation type="submission" date="2025-08" db="UniProtKB">
        <authorList>
            <consortium name="RefSeq"/>
        </authorList>
    </citation>
    <scope>IDENTIFICATION</scope>
    <source>
        <tissue evidence="5">Leaf</tissue>
    </source>
</reference>
<dbReference type="PANTHER" id="PTHR33227">
    <property type="entry name" value="STIGMA-SPECIFIC STIG1-LIKE PROTEIN 3"/>
    <property type="match status" value="1"/>
</dbReference>
<feature type="chain" id="PRO_5010543278" evidence="3">
    <location>
        <begin position="24"/>
        <end position="188"/>
    </location>
</feature>
<evidence type="ECO:0000256" key="3">
    <source>
        <dbReference type="SAM" id="SignalP"/>
    </source>
</evidence>
<evidence type="ECO:0000256" key="1">
    <source>
        <dbReference type="ARBA" id="ARBA00006010"/>
    </source>
</evidence>
<evidence type="ECO:0000313" key="5">
    <source>
        <dbReference type="RefSeq" id="XP_009764581.1"/>
    </source>
</evidence>
<dbReference type="AlphaFoldDB" id="A0A1U7VI48"/>
<gene>
    <name evidence="5" type="primary">LOC104216261</name>
</gene>
<comment type="similarity">
    <text evidence="1">Belongs to the STIG1 family.</text>
</comment>